<proteinExistence type="predicted"/>
<dbReference type="EMBL" id="JAOVZR010000001">
    <property type="protein sequence ID" value="MCY0149336.1"/>
    <property type="molecule type" value="Genomic_DNA"/>
</dbReference>
<gene>
    <name evidence="1" type="ORF">OEG84_16875</name>
</gene>
<accession>A0ABT3ZC05</accession>
<protein>
    <recommendedName>
        <fullName evidence="3">DUF4384 domain-containing protein</fullName>
    </recommendedName>
</protein>
<reference evidence="1" key="1">
    <citation type="submission" date="2022-10" db="EMBL/GenBank/DDBJ databases">
        <title>Hoeflea sp. G2-23, isolated from marine algae.</title>
        <authorList>
            <person name="Kristyanto S."/>
            <person name="Kim J.M."/>
            <person name="Jeon C.O."/>
        </authorList>
    </citation>
    <scope>NUCLEOTIDE SEQUENCE</scope>
    <source>
        <strain evidence="1">G2-23</strain>
    </source>
</reference>
<sequence>MGIEPSKGRVLELPKATKEEIKAISRVVSAIMAARVMSFEKIYAAAVGSMEGYGLEDKSNLGKGSIAQWKAAKFYRWIVENHLALGCQIAPEVFDPSLLTRWSDLVRTKAIYGCFTHRIVGALGLTERSSKQPIAELPIRSTDQFYFELVSNLDGMAIALEQSNGQIYPFSLHENQVSLTLPVKVGSQFVPRLPGTDNAPDLLSDTDDQGLRCYYILIATPELIEECSKGLSEGHPISAEKLDQIALAFNEAKPGSFELHRLNVVFTA</sequence>
<dbReference type="Proteomes" id="UP001073227">
    <property type="component" value="Unassembled WGS sequence"/>
</dbReference>
<dbReference type="RefSeq" id="WP_267654827.1">
    <property type="nucleotide sequence ID" value="NZ_JAOVZR010000001.1"/>
</dbReference>
<comment type="caution">
    <text evidence="1">The sequence shown here is derived from an EMBL/GenBank/DDBJ whole genome shotgun (WGS) entry which is preliminary data.</text>
</comment>
<evidence type="ECO:0000313" key="1">
    <source>
        <dbReference type="EMBL" id="MCY0149336.1"/>
    </source>
</evidence>
<evidence type="ECO:0000313" key="2">
    <source>
        <dbReference type="Proteomes" id="UP001073227"/>
    </source>
</evidence>
<organism evidence="1 2">
    <name type="scientific">Hoeflea algicola</name>
    <dbReference type="NCBI Taxonomy" id="2983763"/>
    <lineage>
        <taxon>Bacteria</taxon>
        <taxon>Pseudomonadati</taxon>
        <taxon>Pseudomonadota</taxon>
        <taxon>Alphaproteobacteria</taxon>
        <taxon>Hyphomicrobiales</taxon>
        <taxon>Rhizobiaceae</taxon>
        <taxon>Hoeflea</taxon>
    </lineage>
</organism>
<evidence type="ECO:0008006" key="3">
    <source>
        <dbReference type="Google" id="ProtNLM"/>
    </source>
</evidence>
<keyword evidence="2" id="KW-1185">Reference proteome</keyword>
<name>A0ABT3ZC05_9HYPH</name>